<reference evidence="4" key="1">
    <citation type="submission" date="2020-06" db="EMBL/GenBank/DDBJ databases">
        <authorList>
            <consortium name="Plant Systems Biology data submission"/>
        </authorList>
    </citation>
    <scope>NUCLEOTIDE SEQUENCE</scope>
    <source>
        <strain evidence="4">D6</strain>
    </source>
</reference>
<evidence type="ECO:0000313" key="4">
    <source>
        <dbReference type="EMBL" id="CAB9528325.1"/>
    </source>
</evidence>
<dbReference type="AlphaFoldDB" id="A0A9N8HXF5"/>
<dbReference type="Proteomes" id="UP001153069">
    <property type="component" value="Unassembled WGS sequence"/>
</dbReference>
<evidence type="ECO:0000313" key="5">
    <source>
        <dbReference type="Proteomes" id="UP001153069"/>
    </source>
</evidence>
<evidence type="ECO:0000259" key="3">
    <source>
        <dbReference type="Pfam" id="PF13359"/>
    </source>
</evidence>
<evidence type="ECO:0000256" key="2">
    <source>
        <dbReference type="ARBA" id="ARBA00022723"/>
    </source>
</evidence>
<keyword evidence="2" id="KW-0479">Metal-binding</keyword>
<feature type="domain" description="DDE Tnp4" evidence="3">
    <location>
        <begin position="148"/>
        <end position="296"/>
    </location>
</feature>
<name>A0A9N8HXF5_9STRA</name>
<sequence>MSDSDESIDPDLQVLTPEEMLRHGMLLVGWKEKQLKRKSKKRWDKWCNLFAADFGARPHVLCQIWEDLQTTDVAEAYLQPAERNLDHFLYTMHFLKAYPTEKQRQNKWHICDRILRDTGWLIAGKIAAMKIFKIVWLDTEDDIWVGSVDGTHIKSWEPTHDKYPKDRTAFSFKHHSSGFNCEIALSLKESKIIWINGPFKAGTNDIKMFTSEGGLADKLRETGQRVIADHGYKGHDDAISRPNSLDSAEVSKFKNRARSRHEAVNGLLKHFKCTDSSGFRHGIEKFSICFEASAVVTQYRMELGEPLFEI</sequence>
<protein>
    <recommendedName>
        <fullName evidence="3">DDE Tnp4 domain-containing protein</fullName>
    </recommendedName>
</protein>
<dbReference type="InterPro" id="IPR027806">
    <property type="entry name" value="HARBI1_dom"/>
</dbReference>
<accession>A0A9N8HXF5</accession>
<keyword evidence="5" id="KW-1185">Reference proteome</keyword>
<comment type="cofactor">
    <cofactor evidence="1">
        <name>a divalent metal cation</name>
        <dbReference type="ChEBI" id="CHEBI:60240"/>
    </cofactor>
</comment>
<comment type="caution">
    <text evidence="4">The sequence shown here is derived from an EMBL/GenBank/DDBJ whole genome shotgun (WGS) entry which is preliminary data.</text>
</comment>
<evidence type="ECO:0000256" key="1">
    <source>
        <dbReference type="ARBA" id="ARBA00001968"/>
    </source>
</evidence>
<organism evidence="4 5">
    <name type="scientific">Seminavis robusta</name>
    <dbReference type="NCBI Taxonomy" id="568900"/>
    <lineage>
        <taxon>Eukaryota</taxon>
        <taxon>Sar</taxon>
        <taxon>Stramenopiles</taxon>
        <taxon>Ochrophyta</taxon>
        <taxon>Bacillariophyta</taxon>
        <taxon>Bacillariophyceae</taxon>
        <taxon>Bacillariophycidae</taxon>
        <taxon>Naviculales</taxon>
        <taxon>Naviculaceae</taxon>
        <taxon>Seminavis</taxon>
    </lineage>
</organism>
<gene>
    <name evidence="4" type="ORF">SEMRO_2198_G318740.1</name>
</gene>
<dbReference type="OrthoDB" id="40315at2759"/>
<proteinExistence type="predicted"/>
<dbReference type="GO" id="GO:0046872">
    <property type="term" value="F:metal ion binding"/>
    <property type="evidence" value="ECO:0007669"/>
    <property type="project" value="UniProtKB-KW"/>
</dbReference>
<dbReference type="EMBL" id="CAICTM010002196">
    <property type="protein sequence ID" value="CAB9528325.1"/>
    <property type="molecule type" value="Genomic_DNA"/>
</dbReference>
<dbReference type="Pfam" id="PF13359">
    <property type="entry name" value="DDE_Tnp_4"/>
    <property type="match status" value="1"/>
</dbReference>